<dbReference type="SUPFAM" id="SSF50475">
    <property type="entry name" value="FMN-binding split barrel"/>
    <property type="match status" value="1"/>
</dbReference>
<evidence type="ECO:0000256" key="3">
    <source>
        <dbReference type="ARBA" id="ARBA00005037"/>
    </source>
</evidence>
<dbReference type="AlphaFoldDB" id="A0A165HQS0"/>
<evidence type="ECO:0000256" key="6">
    <source>
        <dbReference type="ARBA" id="ARBA00022643"/>
    </source>
</evidence>
<dbReference type="OrthoDB" id="303614at2759"/>
<evidence type="ECO:0000256" key="5">
    <source>
        <dbReference type="ARBA" id="ARBA00022630"/>
    </source>
</evidence>
<dbReference type="InterPro" id="IPR011576">
    <property type="entry name" value="Pyridox_Oxase_N"/>
</dbReference>
<evidence type="ECO:0000313" key="10">
    <source>
        <dbReference type="EMBL" id="KZT12060.1"/>
    </source>
</evidence>
<dbReference type="GeneID" id="63828926"/>
<dbReference type="InterPro" id="IPR019740">
    <property type="entry name" value="Pyridox_Oxase_CS"/>
</dbReference>
<dbReference type="PANTHER" id="PTHR10851">
    <property type="entry name" value="PYRIDOXINE-5-PHOSPHATE OXIDASE"/>
    <property type="match status" value="1"/>
</dbReference>
<dbReference type="EMBL" id="KV427606">
    <property type="protein sequence ID" value="KZT12060.1"/>
    <property type="molecule type" value="Genomic_DNA"/>
</dbReference>
<dbReference type="GO" id="GO:0010181">
    <property type="term" value="F:FMN binding"/>
    <property type="evidence" value="ECO:0007669"/>
    <property type="project" value="InterPro"/>
</dbReference>
<dbReference type="STRING" id="1314785.A0A165HQS0"/>
<evidence type="ECO:0000256" key="2">
    <source>
        <dbReference type="ARBA" id="ARBA00004738"/>
    </source>
</evidence>
<keyword evidence="7" id="KW-0560">Oxidoreductase</keyword>
<dbReference type="Pfam" id="PF01243">
    <property type="entry name" value="PNPOx_N"/>
    <property type="match status" value="1"/>
</dbReference>
<comment type="pathway">
    <text evidence="3">Cofactor metabolism; pyridoxal 5'-phosphate salvage; pyridoxal 5'-phosphate from pyridoxine 5'-phosphate: step 1/1.</text>
</comment>
<gene>
    <name evidence="10" type="ORF">LAESUDRAFT_754574</name>
</gene>
<dbReference type="RefSeq" id="XP_040769708.1">
    <property type="nucleotide sequence ID" value="XM_040911898.1"/>
</dbReference>
<keyword evidence="5" id="KW-0285">Flavoprotein</keyword>
<sequence>MSSTSPVIATEDKLKVLTHVQYDPPESLSPSTVAPDPLDQFRTWFTSAQGVVREPESMVLSTASASGIPSARTLLFKELDRRGFIFFTNYESRKSQELTENPRAALSFYWREVAKQVRIVGRAERLSKAESEEYFRSRPLGSRLGAWASKQSSVVDEGEVQARLKEVKQRFGVQEGAEDADIPLPEFWGGWRIVPGEIEFWLGKPSRLHDRVRYQRIEGSPDDTRQWKIERLAP</sequence>
<evidence type="ECO:0000313" key="11">
    <source>
        <dbReference type="Proteomes" id="UP000076871"/>
    </source>
</evidence>
<accession>A0A165HQS0</accession>
<evidence type="ECO:0000256" key="7">
    <source>
        <dbReference type="ARBA" id="ARBA00023002"/>
    </source>
</evidence>
<dbReference type="Proteomes" id="UP000076871">
    <property type="component" value="Unassembled WGS sequence"/>
</dbReference>
<dbReference type="Gene3D" id="2.30.110.10">
    <property type="entry name" value="Electron Transport, Fmn-binding Protein, Chain A"/>
    <property type="match status" value="1"/>
</dbReference>
<dbReference type="PANTHER" id="PTHR10851:SF0">
    <property type="entry name" value="PYRIDOXINE-5'-PHOSPHATE OXIDASE"/>
    <property type="match status" value="1"/>
</dbReference>
<dbReference type="InParanoid" id="A0A165HQS0"/>
<evidence type="ECO:0000256" key="4">
    <source>
        <dbReference type="ARBA" id="ARBA00012801"/>
    </source>
</evidence>
<dbReference type="GO" id="GO:0008615">
    <property type="term" value="P:pyridoxine biosynthetic process"/>
    <property type="evidence" value="ECO:0007669"/>
    <property type="project" value="InterPro"/>
</dbReference>
<evidence type="ECO:0000256" key="1">
    <source>
        <dbReference type="ARBA" id="ARBA00001917"/>
    </source>
</evidence>
<name>A0A165HQS0_9APHY</name>
<feature type="domain" description="Pyridoxine 5'-phosphate oxidase dimerisation C-terminal" evidence="9">
    <location>
        <begin position="188"/>
        <end position="234"/>
    </location>
</feature>
<dbReference type="FunCoup" id="A0A165HQS0">
    <property type="interactions" value="152"/>
</dbReference>
<keyword evidence="11" id="KW-1185">Reference proteome</keyword>
<organism evidence="10 11">
    <name type="scientific">Laetiporus sulphureus 93-53</name>
    <dbReference type="NCBI Taxonomy" id="1314785"/>
    <lineage>
        <taxon>Eukaryota</taxon>
        <taxon>Fungi</taxon>
        <taxon>Dikarya</taxon>
        <taxon>Basidiomycota</taxon>
        <taxon>Agaricomycotina</taxon>
        <taxon>Agaricomycetes</taxon>
        <taxon>Polyporales</taxon>
        <taxon>Laetiporus</taxon>
    </lineage>
</organism>
<dbReference type="Pfam" id="PF10590">
    <property type="entry name" value="PNP_phzG_C"/>
    <property type="match status" value="1"/>
</dbReference>
<keyword evidence="6" id="KW-0288">FMN</keyword>
<evidence type="ECO:0000259" key="8">
    <source>
        <dbReference type="Pfam" id="PF01243"/>
    </source>
</evidence>
<feature type="domain" description="Pyridoxamine 5'-phosphate oxidase N-terminal" evidence="8">
    <location>
        <begin position="49"/>
        <end position="155"/>
    </location>
</feature>
<protein>
    <recommendedName>
        <fullName evidence="4">pyridoxal 5'-phosphate synthase</fullName>
        <ecNumber evidence="4">1.4.3.5</ecNumber>
    </recommendedName>
</protein>
<dbReference type="InterPro" id="IPR012349">
    <property type="entry name" value="Split_barrel_FMN-bd"/>
</dbReference>
<reference evidence="10 11" key="1">
    <citation type="journal article" date="2016" name="Mol. Biol. Evol.">
        <title>Comparative Genomics of Early-Diverging Mushroom-Forming Fungi Provides Insights into the Origins of Lignocellulose Decay Capabilities.</title>
        <authorList>
            <person name="Nagy L.G."/>
            <person name="Riley R."/>
            <person name="Tritt A."/>
            <person name="Adam C."/>
            <person name="Daum C."/>
            <person name="Floudas D."/>
            <person name="Sun H."/>
            <person name="Yadav J.S."/>
            <person name="Pangilinan J."/>
            <person name="Larsson K.H."/>
            <person name="Matsuura K."/>
            <person name="Barry K."/>
            <person name="Labutti K."/>
            <person name="Kuo R."/>
            <person name="Ohm R.A."/>
            <person name="Bhattacharya S.S."/>
            <person name="Shirouzu T."/>
            <person name="Yoshinaga Y."/>
            <person name="Martin F.M."/>
            <person name="Grigoriev I.V."/>
            <person name="Hibbett D.S."/>
        </authorList>
    </citation>
    <scope>NUCLEOTIDE SEQUENCE [LARGE SCALE GENOMIC DNA]</scope>
    <source>
        <strain evidence="10 11">93-53</strain>
    </source>
</reference>
<comment type="pathway">
    <text evidence="2">Cofactor metabolism; pyridoxal 5'-phosphate salvage; pyridoxal 5'-phosphate from pyridoxamine 5'-phosphate: step 1/1.</text>
</comment>
<dbReference type="InterPro" id="IPR019576">
    <property type="entry name" value="Pyridoxamine_oxidase_dimer_C"/>
</dbReference>
<proteinExistence type="inferred from homology"/>
<dbReference type="UniPathway" id="UPA01068">
    <property type="reaction ID" value="UER00304"/>
</dbReference>
<dbReference type="NCBIfam" id="TIGR00558">
    <property type="entry name" value="pdxH"/>
    <property type="match status" value="1"/>
</dbReference>
<dbReference type="PIRSF" id="PIRSF000190">
    <property type="entry name" value="Pyd_amn-ph_oxd"/>
    <property type="match status" value="1"/>
</dbReference>
<comment type="cofactor">
    <cofactor evidence="1">
        <name>FMN</name>
        <dbReference type="ChEBI" id="CHEBI:58210"/>
    </cofactor>
</comment>
<dbReference type="NCBIfam" id="NF004231">
    <property type="entry name" value="PRK05679.1"/>
    <property type="match status" value="1"/>
</dbReference>
<dbReference type="InterPro" id="IPR000659">
    <property type="entry name" value="Pyridox_Oxase"/>
</dbReference>
<evidence type="ECO:0000259" key="9">
    <source>
        <dbReference type="Pfam" id="PF10590"/>
    </source>
</evidence>
<dbReference type="PROSITE" id="PS01064">
    <property type="entry name" value="PYRIDOX_OXIDASE"/>
    <property type="match status" value="1"/>
</dbReference>
<dbReference type="GO" id="GO:0004733">
    <property type="term" value="F:pyridoxamine phosphate oxidase activity"/>
    <property type="evidence" value="ECO:0007669"/>
    <property type="project" value="UniProtKB-EC"/>
</dbReference>
<dbReference type="HAMAP" id="MF_01629">
    <property type="entry name" value="PdxH"/>
    <property type="match status" value="1"/>
</dbReference>
<dbReference type="EC" id="1.4.3.5" evidence="4"/>